<reference evidence="4" key="1">
    <citation type="submission" date="2018-09" db="EMBL/GenBank/DDBJ databases">
        <title>Complete genome sequence of thermophilic cyanobacteria strain Thermosynechococcus elongatus PKUAC-SCTE542.</title>
        <authorList>
            <person name="Liang Y."/>
            <person name="Tang J."/>
            <person name="Daroch M."/>
        </authorList>
    </citation>
    <scope>NUCLEOTIDE SEQUENCE [LARGE SCALE GENOMIC DNA]</scope>
    <source>
        <strain evidence="4">E542</strain>
    </source>
</reference>
<feature type="transmembrane region" description="Helical" evidence="1">
    <location>
        <begin position="91"/>
        <end position="108"/>
    </location>
</feature>
<evidence type="ECO:0000313" key="4">
    <source>
        <dbReference type="Proteomes" id="UP000261812"/>
    </source>
</evidence>
<dbReference type="SUPFAM" id="SSF48317">
    <property type="entry name" value="Acid phosphatase/Vanadium-dependent haloperoxidase"/>
    <property type="match status" value="1"/>
</dbReference>
<evidence type="ECO:0000256" key="1">
    <source>
        <dbReference type="SAM" id="Phobius"/>
    </source>
</evidence>
<dbReference type="InterPro" id="IPR000326">
    <property type="entry name" value="PAP2/HPO"/>
</dbReference>
<accession>A0A3B7MHL4</accession>
<keyword evidence="1" id="KW-1133">Transmembrane helix</keyword>
<dbReference type="PANTHER" id="PTHR14969">
    <property type="entry name" value="SPHINGOSINE-1-PHOSPHATE PHOSPHOHYDROLASE"/>
    <property type="match status" value="1"/>
</dbReference>
<dbReference type="Pfam" id="PF01569">
    <property type="entry name" value="PAP2"/>
    <property type="match status" value="1"/>
</dbReference>
<keyword evidence="1" id="KW-0812">Transmembrane</keyword>
<keyword evidence="1" id="KW-0472">Membrane</keyword>
<feature type="transmembrane region" description="Helical" evidence="1">
    <location>
        <begin position="120"/>
        <end position="139"/>
    </location>
</feature>
<name>A0A3B7MHL4_9CYAN</name>
<feature type="transmembrane region" description="Helical" evidence="1">
    <location>
        <begin position="52"/>
        <end position="71"/>
    </location>
</feature>
<gene>
    <name evidence="3" type="ORF">D3A95_01600</name>
</gene>
<dbReference type="PANTHER" id="PTHR14969:SF13">
    <property type="entry name" value="AT30094P"/>
    <property type="match status" value="1"/>
</dbReference>
<protein>
    <submittedName>
        <fullName evidence="3">Phosphatase PAP2 family protein</fullName>
    </submittedName>
</protein>
<dbReference type="Proteomes" id="UP000261812">
    <property type="component" value="Chromosome"/>
</dbReference>
<dbReference type="AlphaFoldDB" id="A0A3B7MHL4"/>
<dbReference type="InterPro" id="IPR036938">
    <property type="entry name" value="PAP2/HPO_sf"/>
</dbReference>
<evidence type="ECO:0000259" key="2">
    <source>
        <dbReference type="SMART" id="SM00014"/>
    </source>
</evidence>
<evidence type="ECO:0000313" key="3">
    <source>
        <dbReference type="EMBL" id="AXY67330.2"/>
    </source>
</evidence>
<dbReference type="CDD" id="cd03392">
    <property type="entry name" value="PAP2_like_2"/>
    <property type="match status" value="1"/>
</dbReference>
<sequence length="166" mass="18536">MSKMIRTVLPREFAPVAKLSYFSGNAPVAGSLVFISLMVLGRYHRWREMKAIAFSTLFILILIDRVLKPFFDVARPDNPLVLHLSGHSFPSGHAAGNLLLYFLWSYFLATKRPTLRGLSYGVAIALMILMGISSVYVGAHWVSDVLAGYCVGYAIYAVTVRYLERS</sequence>
<organism evidence="3 4">
    <name type="scientific">Thermosynechococcus sichuanensis E542</name>
    <dbReference type="NCBI Taxonomy" id="2016101"/>
    <lineage>
        <taxon>Bacteria</taxon>
        <taxon>Bacillati</taxon>
        <taxon>Cyanobacteriota</taxon>
        <taxon>Cyanophyceae</taxon>
        <taxon>Acaryochloridales</taxon>
        <taxon>Thermosynechococcaceae</taxon>
        <taxon>Thermosynechococcus</taxon>
        <taxon>Thermosynechococcus sichuanensis</taxon>
    </lineage>
</organism>
<dbReference type="Gene3D" id="1.20.144.10">
    <property type="entry name" value="Phosphatidic acid phosphatase type 2/haloperoxidase"/>
    <property type="match status" value="1"/>
</dbReference>
<dbReference type="KEGG" id="tsq:D3A95_01600"/>
<proteinExistence type="predicted"/>
<keyword evidence="4" id="KW-1185">Reference proteome</keyword>
<dbReference type="SMART" id="SM00014">
    <property type="entry name" value="acidPPc"/>
    <property type="match status" value="1"/>
</dbReference>
<feature type="transmembrane region" description="Helical" evidence="1">
    <location>
        <begin position="20"/>
        <end position="40"/>
    </location>
</feature>
<feature type="transmembrane region" description="Helical" evidence="1">
    <location>
        <begin position="145"/>
        <end position="163"/>
    </location>
</feature>
<feature type="domain" description="Phosphatidic acid phosphatase type 2/haloperoxidase" evidence="2">
    <location>
        <begin position="49"/>
        <end position="160"/>
    </location>
</feature>
<dbReference type="EMBL" id="CP032152">
    <property type="protein sequence ID" value="AXY67330.2"/>
    <property type="molecule type" value="Genomic_DNA"/>
</dbReference>